<accession>A0ABS6BAA1</accession>
<keyword evidence="2" id="KW-1185">Reference proteome</keyword>
<dbReference type="Proteomes" id="UP000733379">
    <property type="component" value="Unassembled WGS sequence"/>
</dbReference>
<protein>
    <submittedName>
        <fullName evidence="1">Helix-turn-helix domain-containing protein</fullName>
    </submittedName>
</protein>
<comment type="caution">
    <text evidence="1">The sequence shown here is derived from an EMBL/GenBank/DDBJ whole genome shotgun (WGS) entry which is preliminary data.</text>
</comment>
<dbReference type="PANTHER" id="PTHR35010">
    <property type="entry name" value="BLL4672 PROTEIN-RELATED"/>
    <property type="match status" value="1"/>
</dbReference>
<gene>
    <name evidence="1" type="ORF">KO481_37525</name>
</gene>
<reference evidence="1 2" key="1">
    <citation type="submission" date="2021-06" db="EMBL/GenBank/DDBJ databases">
        <title>Actinomycetes sequencing.</title>
        <authorList>
            <person name="Shan Q."/>
        </authorList>
    </citation>
    <scope>NUCLEOTIDE SEQUENCE [LARGE SCALE GENOMIC DNA]</scope>
    <source>
        <strain evidence="1 2">NEAU-G5</strain>
    </source>
</reference>
<name>A0ABS6BAA1_9NOCA</name>
<dbReference type="EMBL" id="JAHKNI010000019">
    <property type="protein sequence ID" value="MBU3067209.1"/>
    <property type="molecule type" value="Genomic_DNA"/>
</dbReference>
<sequence>MTDNPLGDFLRARRSAARPEEVGLACYGPRRVAGLRREEVAGLAGVTSRLRTTYVLTGDW</sequence>
<evidence type="ECO:0000313" key="1">
    <source>
        <dbReference type="EMBL" id="MBU3067209.1"/>
    </source>
</evidence>
<dbReference type="PANTHER" id="PTHR35010:SF2">
    <property type="entry name" value="BLL4672 PROTEIN"/>
    <property type="match status" value="1"/>
</dbReference>
<proteinExistence type="predicted"/>
<evidence type="ECO:0000313" key="2">
    <source>
        <dbReference type="Proteomes" id="UP000733379"/>
    </source>
</evidence>
<organism evidence="1 2">
    <name type="scientific">Nocardia albiluteola</name>
    <dbReference type="NCBI Taxonomy" id="2842303"/>
    <lineage>
        <taxon>Bacteria</taxon>
        <taxon>Bacillati</taxon>
        <taxon>Actinomycetota</taxon>
        <taxon>Actinomycetes</taxon>
        <taxon>Mycobacteriales</taxon>
        <taxon>Nocardiaceae</taxon>
        <taxon>Nocardia</taxon>
    </lineage>
</organism>